<evidence type="ECO:0000256" key="1">
    <source>
        <dbReference type="SAM" id="MobiDB-lite"/>
    </source>
</evidence>
<accession>A0A9N7Z4G1</accession>
<gene>
    <name evidence="2" type="ORF">PLEPLA_LOCUS37431</name>
</gene>
<comment type="caution">
    <text evidence="2">The sequence shown here is derived from an EMBL/GenBank/DDBJ whole genome shotgun (WGS) entry which is preliminary data.</text>
</comment>
<reference evidence="2" key="1">
    <citation type="submission" date="2020-03" db="EMBL/GenBank/DDBJ databases">
        <authorList>
            <person name="Weist P."/>
        </authorList>
    </citation>
    <scope>NUCLEOTIDE SEQUENCE</scope>
</reference>
<sequence>MANQLSPSFPKPQAPLTGPGHSNLILLRKSYKRKQIKQSKSNTPLQVQSGERCELQLQTAGRCRDRYGHLCGSWPGIASPVTAIIPLPRNRRFPSPGSSTVAIVCHHDGRENDNYKTEAAITHPHEVNANNNGRRQL</sequence>
<proteinExistence type="predicted"/>
<protein>
    <submittedName>
        <fullName evidence="2">Uncharacterized protein</fullName>
    </submittedName>
</protein>
<dbReference type="EMBL" id="CADEAL010004025">
    <property type="protein sequence ID" value="CAB1449746.1"/>
    <property type="molecule type" value="Genomic_DNA"/>
</dbReference>
<dbReference type="AlphaFoldDB" id="A0A9N7Z4G1"/>
<feature type="region of interest" description="Disordered" evidence="1">
    <location>
        <begin position="1"/>
        <end position="22"/>
    </location>
</feature>
<organism evidence="2 3">
    <name type="scientific">Pleuronectes platessa</name>
    <name type="common">European plaice</name>
    <dbReference type="NCBI Taxonomy" id="8262"/>
    <lineage>
        <taxon>Eukaryota</taxon>
        <taxon>Metazoa</taxon>
        <taxon>Chordata</taxon>
        <taxon>Craniata</taxon>
        <taxon>Vertebrata</taxon>
        <taxon>Euteleostomi</taxon>
        <taxon>Actinopterygii</taxon>
        <taxon>Neopterygii</taxon>
        <taxon>Teleostei</taxon>
        <taxon>Neoteleostei</taxon>
        <taxon>Acanthomorphata</taxon>
        <taxon>Carangaria</taxon>
        <taxon>Pleuronectiformes</taxon>
        <taxon>Pleuronectoidei</taxon>
        <taxon>Pleuronectidae</taxon>
        <taxon>Pleuronectes</taxon>
    </lineage>
</organism>
<evidence type="ECO:0000313" key="3">
    <source>
        <dbReference type="Proteomes" id="UP001153269"/>
    </source>
</evidence>
<name>A0A9N7Z4G1_PLEPL</name>
<dbReference type="Proteomes" id="UP001153269">
    <property type="component" value="Unassembled WGS sequence"/>
</dbReference>
<evidence type="ECO:0000313" key="2">
    <source>
        <dbReference type="EMBL" id="CAB1449746.1"/>
    </source>
</evidence>
<keyword evidence="3" id="KW-1185">Reference proteome</keyword>